<dbReference type="Proteomes" id="UP000198211">
    <property type="component" value="Unassembled WGS sequence"/>
</dbReference>
<accession>A0A225WZG2</accession>
<organism evidence="1 2">
    <name type="scientific">Phytophthora megakarya</name>
    <dbReference type="NCBI Taxonomy" id="4795"/>
    <lineage>
        <taxon>Eukaryota</taxon>
        <taxon>Sar</taxon>
        <taxon>Stramenopiles</taxon>
        <taxon>Oomycota</taxon>
        <taxon>Peronosporomycetes</taxon>
        <taxon>Peronosporales</taxon>
        <taxon>Peronosporaceae</taxon>
        <taxon>Phytophthora</taxon>
    </lineage>
</organism>
<evidence type="ECO:0000313" key="2">
    <source>
        <dbReference type="Proteomes" id="UP000198211"/>
    </source>
</evidence>
<keyword evidence="2" id="KW-1185">Reference proteome</keyword>
<dbReference type="EMBL" id="NBNE01000144">
    <property type="protein sequence ID" value="OWZ22338.1"/>
    <property type="molecule type" value="Genomic_DNA"/>
</dbReference>
<comment type="caution">
    <text evidence="1">The sequence shown here is derived from an EMBL/GenBank/DDBJ whole genome shotgun (WGS) entry which is preliminary data.</text>
</comment>
<protein>
    <submittedName>
        <fullName evidence="1">Uncharacterized protein</fullName>
    </submittedName>
</protein>
<gene>
    <name evidence="1" type="ORF">PHMEG_0002963</name>
</gene>
<evidence type="ECO:0000313" key="1">
    <source>
        <dbReference type="EMBL" id="OWZ22338.1"/>
    </source>
</evidence>
<name>A0A225WZG2_9STRA</name>
<reference evidence="2" key="1">
    <citation type="submission" date="2017-03" db="EMBL/GenBank/DDBJ databases">
        <title>Phytopthora megakarya and P. palmivora, two closely related causual agents of cacao black pod achieved similar genome size and gene model numbers by different mechanisms.</title>
        <authorList>
            <person name="Ali S."/>
            <person name="Shao J."/>
            <person name="Larry D.J."/>
            <person name="Kronmiller B."/>
            <person name="Shen D."/>
            <person name="Strem M.D."/>
            <person name="Melnick R.L."/>
            <person name="Guiltinan M.J."/>
            <person name="Tyler B.M."/>
            <person name="Meinhardt L.W."/>
            <person name="Bailey B.A."/>
        </authorList>
    </citation>
    <scope>NUCLEOTIDE SEQUENCE [LARGE SCALE GENOMIC DNA]</scope>
    <source>
        <strain evidence="2">zdho120</strain>
    </source>
</reference>
<dbReference type="AlphaFoldDB" id="A0A225WZG2"/>
<proteinExistence type="predicted"/>
<sequence length="77" mass="8916">MKVFLGMAPQFEMKNGVLMRRVHLRARADLQVQRLFQLSIFALLKRRLKTCAITLTNLGGRRIWRNMCAVATLITVE</sequence>